<comment type="caution">
    <text evidence="1">The sequence shown here is derived from an EMBL/GenBank/DDBJ whole genome shotgun (WGS) entry which is preliminary data.</text>
</comment>
<sequence length="65" mass="7728">MKNTIINMKNQHYFFFKIKAFHNGGPRSDLWPNLISYEEMPKKSVYKGDLYLDQFCKASSVKSYE</sequence>
<organism evidence="1 2">
    <name type="scientific">Brachionus plicatilis</name>
    <name type="common">Marine rotifer</name>
    <name type="synonym">Brachionus muelleri</name>
    <dbReference type="NCBI Taxonomy" id="10195"/>
    <lineage>
        <taxon>Eukaryota</taxon>
        <taxon>Metazoa</taxon>
        <taxon>Spiralia</taxon>
        <taxon>Gnathifera</taxon>
        <taxon>Rotifera</taxon>
        <taxon>Eurotatoria</taxon>
        <taxon>Monogononta</taxon>
        <taxon>Pseudotrocha</taxon>
        <taxon>Ploima</taxon>
        <taxon>Brachionidae</taxon>
        <taxon>Brachionus</taxon>
    </lineage>
</organism>
<dbReference type="EMBL" id="REGN01003158">
    <property type="protein sequence ID" value="RNA24196.1"/>
    <property type="molecule type" value="Genomic_DNA"/>
</dbReference>
<reference evidence="1 2" key="1">
    <citation type="journal article" date="2018" name="Sci. Rep.">
        <title>Genomic signatures of local adaptation to the degree of environmental predictability in rotifers.</title>
        <authorList>
            <person name="Franch-Gras L."/>
            <person name="Hahn C."/>
            <person name="Garcia-Roger E.M."/>
            <person name="Carmona M.J."/>
            <person name="Serra M."/>
            <person name="Gomez A."/>
        </authorList>
    </citation>
    <scope>NUCLEOTIDE SEQUENCE [LARGE SCALE GENOMIC DNA]</scope>
    <source>
        <strain evidence="1">HYR1</strain>
    </source>
</reference>
<gene>
    <name evidence="1" type="ORF">BpHYR1_047929</name>
</gene>
<name>A0A3M7RKW2_BRAPC</name>
<keyword evidence="2" id="KW-1185">Reference proteome</keyword>
<protein>
    <submittedName>
        <fullName evidence="1">Uncharacterized protein</fullName>
    </submittedName>
</protein>
<evidence type="ECO:0000313" key="1">
    <source>
        <dbReference type="EMBL" id="RNA24196.1"/>
    </source>
</evidence>
<dbReference type="Proteomes" id="UP000276133">
    <property type="component" value="Unassembled WGS sequence"/>
</dbReference>
<proteinExistence type="predicted"/>
<accession>A0A3M7RKW2</accession>
<dbReference type="AlphaFoldDB" id="A0A3M7RKW2"/>
<evidence type="ECO:0000313" key="2">
    <source>
        <dbReference type="Proteomes" id="UP000276133"/>
    </source>
</evidence>